<dbReference type="Pfam" id="PF05257">
    <property type="entry name" value="CHAP"/>
    <property type="match status" value="1"/>
</dbReference>
<dbReference type="RefSeq" id="WP_149459365.1">
    <property type="nucleotide sequence ID" value="NZ_SCWC02000005.1"/>
</dbReference>
<dbReference type="SUPFAM" id="SSF54001">
    <property type="entry name" value="Cysteine proteinases"/>
    <property type="match status" value="1"/>
</dbReference>
<dbReference type="InterPro" id="IPR057505">
    <property type="entry name" value="SH3b_T_C"/>
</dbReference>
<name>A0ABQ6R7N5_9STAP</name>
<dbReference type="EMBL" id="SCWC02000005">
    <property type="protein sequence ID" value="KAA1039107.1"/>
    <property type="molecule type" value="Genomic_DNA"/>
</dbReference>
<accession>A0ABQ6R7N5</accession>
<evidence type="ECO:0000313" key="2">
    <source>
        <dbReference type="EMBL" id="KAA1039107.1"/>
    </source>
</evidence>
<dbReference type="InterPro" id="IPR038765">
    <property type="entry name" value="Papain-like_cys_pep_sf"/>
</dbReference>
<evidence type="ECO:0000259" key="1">
    <source>
        <dbReference type="PROSITE" id="PS50911"/>
    </source>
</evidence>
<organism evidence="2 3">
    <name type="scientific">Macrococcus equipercicus</name>
    <dbReference type="NCBI Taxonomy" id="69967"/>
    <lineage>
        <taxon>Bacteria</taxon>
        <taxon>Bacillati</taxon>
        <taxon>Bacillota</taxon>
        <taxon>Bacilli</taxon>
        <taxon>Bacillales</taxon>
        <taxon>Staphylococcaceae</taxon>
        <taxon>Macrococcus</taxon>
    </lineage>
</organism>
<sequence length="266" mass="29780">MKTRQEALDWITQSIGRKYDFDGYYGFQCFDYANAFYNFVTGGTLHGEGAKDIPFSNDFTGLATVYKNDADFIAEPGDIVVWGSQLGNGFGHVAVVSSADFNQIVVVEQNWLNGGWTEGPKRGGTGWEMATKRVHAYDNPQWFIRPLYNQSVIKKAAATVKRAAQKVKAKVLPPTFKPDVNRGRSNEAYVMGTIDSWGAEVRKRKGSRATGFNWDSKAGYSLNPGDVVYIFEQHDGWGRIYTGDLTGQGSNDWIWLDRLQVSKVFK</sequence>
<dbReference type="Gene3D" id="3.90.1720.10">
    <property type="entry name" value="endopeptidase domain like (from Nostoc punctiforme)"/>
    <property type="match status" value="1"/>
</dbReference>
<comment type="caution">
    <text evidence="2">The sequence shown here is derived from an EMBL/GenBank/DDBJ whole genome shotgun (WGS) entry which is preliminary data.</text>
</comment>
<keyword evidence="3" id="KW-1185">Reference proteome</keyword>
<dbReference type="PROSITE" id="PS50911">
    <property type="entry name" value="CHAP"/>
    <property type="match status" value="1"/>
</dbReference>
<protein>
    <submittedName>
        <fullName evidence="2">CHAP domain-containing protein</fullName>
    </submittedName>
</protein>
<dbReference type="Pfam" id="PF24246">
    <property type="entry name" value="SH3b_T"/>
    <property type="match status" value="1"/>
</dbReference>
<evidence type="ECO:0000313" key="3">
    <source>
        <dbReference type="Proteomes" id="UP000295735"/>
    </source>
</evidence>
<feature type="domain" description="Peptidase C51" evidence="1">
    <location>
        <begin position="4"/>
        <end position="145"/>
    </location>
</feature>
<reference evidence="2 3" key="1">
    <citation type="submission" date="2019-09" db="EMBL/GenBank/DDBJ databases">
        <authorList>
            <person name="Mazhar S."/>
            <person name="Altermann E."/>
            <person name="Hill C."/>
            <person name="Mcauliffe O."/>
        </authorList>
    </citation>
    <scope>NUCLEOTIDE SEQUENCE [LARGE SCALE GENOMIC DNA]</scope>
    <source>
        <strain evidence="2 3">ATCC 51831</strain>
    </source>
</reference>
<proteinExistence type="predicted"/>
<dbReference type="InterPro" id="IPR007921">
    <property type="entry name" value="CHAP_dom"/>
</dbReference>
<dbReference type="Proteomes" id="UP000295735">
    <property type="component" value="Unassembled WGS sequence"/>
</dbReference>
<gene>
    <name evidence="2" type="ORF">ERX35_007785</name>
</gene>